<dbReference type="GO" id="GO:0004298">
    <property type="term" value="F:threonine-type endopeptidase activity"/>
    <property type="evidence" value="ECO:0007669"/>
    <property type="project" value="InterPro"/>
</dbReference>
<dbReference type="Gene3D" id="3.60.20.10">
    <property type="entry name" value="Glutamine Phosphoribosylpyrophosphate, subunit 1, domain 1"/>
    <property type="match status" value="1"/>
</dbReference>
<keyword evidence="7" id="KW-1185">Reference proteome</keyword>
<dbReference type="GO" id="GO:0005737">
    <property type="term" value="C:cytoplasm"/>
    <property type="evidence" value="ECO:0007669"/>
    <property type="project" value="UniProtKB-SubCell"/>
</dbReference>
<dbReference type="NCBIfam" id="TIGR03691">
    <property type="entry name" value="20S_bact_alpha"/>
    <property type="match status" value="1"/>
</dbReference>
<dbReference type="InterPro" id="IPR023332">
    <property type="entry name" value="Proteasome_alpha-type"/>
</dbReference>
<comment type="activity regulation">
    <text evidence="3">The formation of the proteasomal ATPase ARC-20S proteasome complex, likely via the docking of the C-termini of ARC into the intersubunit pockets in the alpha-rings, may trigger opening of the gate for substrate entry. Interconversion between the open-gate and close-gate conformations leads to a dynamic regulation of the 20S proteasome proteolysis activity.</text>
</comment>
<dbReference type="InterPro" id="IPR022296">
    <property type="entry name" value="Proteasome_asu_bac"/>
</dbReference>
<dbReference type="GO" id="GO:0019773">
    <property type="term" value="C:proteasome core complex, alpha-subunit complex"/>
    <property type="evidence" value="ECO:0007669"/>
    <property type="project" value="UniProtKB-UniRule"/>
</dbReference>
<comment type="caution">
    <text evidence="6">The sequence shown here is derived from an EMBL/GenBank/DDBJ whole genome shotgun (WGS) entry which is preliminary data.</text>
</comment>
<dbReference type="HAMAP" id="MF_00289_B">
    <property type="entry name" value="Proteasome_A_B"/>
    <property type="match status" value="1"/>
</dbReference>
<sequence length="301" mass="32338">MNMPFYVSPEQLMKDRADFARKGIARGRSVVVLAYDAGIAFATENPSRALHKISEIYDRIGFAAVGKYNEFENLRVAGVRYADLRGYTYDRSDVTARGLANAYAQILGTVFITESKPLEVELVVAEVGRTAEDDQIYRLTYDGTVADEHGHVVMGGQAEQLGRKVGEGWRPDMSLGEALRLAVTVLGSSENGTPRTIEPGQLEVAVLERSRPRRAFRRLTKQSLTELLTEEAAEDSGADDAEGPGGTAVPRAVPAAPEKDEPAAPEKDDPADQAGTADPEPGDEGPGKPPPSGTQEGAPQD</sequence>
<reference evidence="6 7" key="1">
    <citation type="submission" date="2018-11" db="EMBL/GenBank/DDBJ databases">
        <title>Sequencing the genomes of 1000 actinobacteria strains.</title>
        <authorList>
            <person name="Klenk H.-P."/>
        </authorList>
    </citation>
    <scope>NUCLEOTIDE SEQUENCE [LARGE SCALE GENOMIC DNA]</scope>
    <source>
        <strain evidence="6 7">DSM 15700</strain>
    </source>
</reference>
<dbReference type="Proteomes" id="UP000280501">
    <property type="component" value="Unassembled WGS sequence"/>
</dbReference>
<evidence type="ECO:0000256" key="1">
    <source>
        <dbReference type="ARBA" id="ARBA00022490"/>
    </source>
</evidence>
<name>A0A3N4YKA8_9MICO</name>
<keyword evidence="2 3" id="KW-0647">Proteasome</keyword>
<dbReference type="AlphaFoldDB" id="A0A3N4YKA8"/>
<protein>
    <recommendedName>
        <fullName evidence="3">Proteasome subunit alpha</fullName>
    </recommendedName>
    <alternativeName>
        <fullName evidence="3">20S proteasome alpha subunit</fullName>
    </alternativeName>
    <alternativeName>
        <fullName evidence="3">Proteasome core protein PrcA</fullName>
    </alternativeName>
</protein>
<organism evidence="6 7">
    <name type="scientific">Myceligenerans xiligouense</name>
    <dbReference type="NCBI Taxonomy" id="253184"/>
    <lineage>
        <taxon>Bacteria</taxon>
        <taxon>Bacillati</taxon>
        <taxon>Actinomycetota</taxon>
        <taxon>Actinomycetes</taxon>
        <taxon>Micrococcales</taxon>
        <taxon>Promicromonosporaceae</taxon>
        <taxon>Myceligenerans</taxon>
    </lineage>
</organism>
<keyword evidence="1 3" id="KW-0963">Cytoplasm</keyword>
<feature type="compositionally biased region" description="Acidic residues" evidence="5">
    <location>
        <begin position="228"/>
        <end position="242"/>
    </location>
</feature>
<evidence type="ECO:0000313" key="6">
    <source>
        <dbReference type="EMBL" id="RPF21173.1"/>
    </source>
</evidence>
<proteinExistence type="inferred from homology"/>
<dbReference type="InterPro" id="IPR001353">
    <property type="entry name" value="Proteasome_sua/b"/>
</dbReference>
<comment type="subcellular location">
    <subcellularLocation>
        <location evidence="3">Cytoplasm</location>
    </subcellularLocation>
</comment>
<gene>
    <name evidence="3" type="primary">prcA</name>
    <name evidence="6" type="ORF">EDD34_1795</name>
</gene>
<dbReference type="SUPFAM" id="SSF56235">
    <property type="entry name" value="N-terminal nucleophile aminohydrolases (Ntn hydrolases)"/>
    <property type="match status" value="1"/>
</dbReference>
<evidence type="ECO:0000256" key="3">
    <source>
        <dbReference type="HAMAP-Rule" id="MF_00289"/>
    </source>
</evidence>
<dbReference type="OrthoDB" id="9775643at2"/>
<feature type="region of interest" description="Disordered" evidence="5">
    <location>
        <begin position="227"/>
        <end position="301"/>
    </location>
</feature>
<evidence type="ECO:0000256" key="2">
    <source>
        <dbReference type="ARBA" id="ARBA00022942"/>
    </source>
</evidence>
<dbReference type="RefSeq" id="WP_123814244.1">
    <property type="nucleotide sequence ID" value="NZ_RKQZ01000001.1"/>
</dbReference>
<evidence type="ECO:0000313" key="7">
    <source>
        <dbReference type="Proteomes" id="UP000280501"/>
    </source>
</evidence>
<feature type="compositionally biased region" description="Basic and acidic residues" evidence="5">
    <location>
        <begin position="257"/>
        <end position="270"/>
    </location>
</feature>
<evidence type="ECO:0000256" key="5">
    <source>
        <dbReference type="SAM" id="MobiDB-lite"/>
    </source>
</evidence>
<dbReference type="CDD" id="cd01906">
    <property type="entry name" value="proteasome_protease_HslV"/>
    <property type="match status" value="1"/>
</dbReference>
<comment type="subunit">
    <text evidence="3">The 20S proteasome core is composed of 14 alpha and 14 beta subunits that assemble into four stacked heptameric rings, resulting in a barrel-shaped structure. The two inner rings, each composed of seven catalytic beta subunits, are sandwiched by two outer rings, each composed of seven alpha subunits. The catalytic chamber with the active sites is on the inside of the barrel. Has a gated structure, the ends of the cylinder being occluded by the N-termini of the alpha-subunits. Is capped by the proteasome-associated ATPase, ARC.</text>
</comment>
<dbReference type="EMBL" id="RKQZ01000001">
    <property type="protein sequence ID" value="RPF21173.1"/>
    <property type="molecule type" value="Genomic_DNA"/>
</dbReference>
<comment type="similarity">
    <text evidence="3 4">Belongs to the peptidase T1A family.</text>
</comment>
<dbReference type="GO" id="GO:0019941">
    <property type="term" value="P:modification-dependent protein catabolic process"/>
    <property type="evidence" value="ECO:0007669"/>
    <property type="project" value="UniProtKB-UniRule"/>
</dbReference>
<dbReference type="Pfam" id="PF00227">
    <property type="entry name" value="Proteasome"/>
    <property type="match status" value="1"/>
</dbReference>
<dbReference type="PROSITE" id="PS51475">
    <property type="entry name" value="PROTEASOME_ALPHA_2"/>
    <property type="match status" value="1"/>
</dbReference>
<comment type="function">
    <text evidence="3">Component of the proteasome core, a large protease complex with broad specificity involved in protein degradation.</text>
</comment>
<dbReference type="UniPathway" id="UPA00997"/>
<dbReference type="InterPro" id="IPR029055">
    <property type="entry name" value="Ntn_hydrolases_N"/>
</dbReference>
<dbReference type="GO" id="GO:0010498">
    <property type="term" value="P:proteasomal protein catabolic process"/>
    <property type="evidence" value="ECO:0007669"/>
    <property type="project" value="UniProtKB-UniRule"/>
</dbReference>
<accession>A0A3N4YKA8</accession>
<comment type="pathway">
    <text evidence="3">Protein degradation; proteasomal Pup-dependent pathway.</text>
</comment>
<evidence type="ECO:0000256" key="4">
    <source>
        <dbReference type="PROSITE-ProRule" id="PRU00808"/>
    </source>
</evidence>